<accession>A0AAF0BGG5</accession>
<dbReference type="InterPro" id="IPR014710">
    <property type="entry name" value="RmlC-like_jellyroll"/>
</dbReference>
<dbReference type="PANTHER" id="PTHR12461:SF105">
    <property type="entry name" value="HYPOXIA-INDUCIBLE FACTOR 1-ALPHA INHIBITOR"/>
    <property type="match status" value="1"/>
</dbReference>
<dbReference type="EMBL" id="CP116805">
    <property type="protein sequence ID" value="WCL53473.1"/>
    <property type="molecule type" value="Genomic_DNA"/>
</dbReference>
<sequence>MQNVREVRGIAPEDIPFEELIDGQKPVVLRELVKDWALVKAGQSSIQAAMHYLLKFESGHRYAMYRIPSDDCGRVFYNEAMSAPNYQVSQVSFQEFLSAIEDQLSAHEAESYYIGSRDAERFFPGFRADNDLPLTHPMFGHGNLFATLWLGSKTRVAAHYDVSNNLACNLVGKRRFTLFPPEAVHSLYPGPLEMTPGGQALSMVDFNAPDYRLYPKFRDAIAAAQVAELNPGDVLFFPALWWHQVEAIEQFNVMMNYWWNDVPAHIDDPRGALLHSMLALRDRPEHEKHAWKHIFDHYVFGDPTVPRQHLPLHVRGSLEKLDAVSARGLRSRILRLLNR</sequence>
<reference evidence="2" key="1">
    <citation type="submission" date="2023-01" db="EMBL/GenBank/DDBJ databases">
        <title>The genome sequence of Kordiimonadaceae bacterium 6D33.</title>
        <authorList>
            <person name="Liu Y."/>
        </authorList>
    </citation>
    <scope>NUCLEOTIDE SEQUENCE</scope>
    <source>
        <strain evidence="2">6D33</strain>
    </source>
</reference>
<organism evidence="2 3">
    <name type="scientific">Gimibacter soli</name>
    <dbReference type="NCBI Taxonomy" id="3024400"/>
    <lineage>
        <taxon>Bacteria</taxon>
        <taxon>Pseudomonadati</taxon>
        <taxon>Pseudomonadota</taxon>
        <taxon>Alphaproteobacteria</taxon>
        <taxon>Kordiimonadales</taxon>
        <taxon>Temperatibacteraceae</taxon>
        <taxon>Gimibacter</taxon>
    </lineage>
</organism>
<evidence type="ECO:0000259" key="1">
    <source>
        <dbReference type="PROSITE" id="PS51184"/>
    </source>
</evidence>
<dbReference type="RefSeq" id="WP_289502985.1">
    <property type="nucleotide sequence ID" value="NZ_CP116805.1"/>
</dbReference>
<feature type="domain" description="JmjC" evidence="1">
    <location>
        <begin position="121"/>
        <end position="277"/>
    </location>
</feature>
<keyword evidence="3" id="KW-1185">Reference proteome</keyword>
<dbReference type="InterPro" id="IPR041667">
    <property type="entry name" value="Cupin_8"/>
</dbReference>
<evidence type="ECO:0000313" key="2">
    <source>
        <dbReference type="EMBL" id="WCL53473.1"/>
    </source>
</evidence>
<dbReference type="SUPFAM" id="SSF51197">
    <property type="entry name" value="Clavaminate synthase-like"/>
    <property type="match status" value="1"/>
</dbReference>
<dbReference type="Proteomes" id="UP001217500">
    <property type="component" value="Chromosome"/>
</dbReference>
<dbReference type="SMART" id="SM00558">
    <property type="entry name" value="JmjC"/>
    <property type="match status" value="1"/>
</dbReference>
<protein>
    <submittedName>
        <fullName evidence="2">Cupin-like domain-containing protein</fullName>
    </submittedName>
</protein>
<dbReference type="Pfam" id="PF13621">
    <property type="entry name" value="Cupin_8"/>
    <property type="match status" value="1"/>
</dbReference>
<dbReference type="InterPro" id="IPR003347">
    <property type="entry name" value="JmjC_dom"/>
</dbReference>
<dbReference type="KEGG" id="gso:PH603_13090"/>
<evidence type="ECO:0000313" key="3">
    <source>
        <dbReference type="Proteomes" id="UP001217500"/>
    </source>
</evidence>
<dbReference type="Gene3D" id="2.60.120.10">
    <property type="entry name" value="Jelly Rolls"/>
    <property type="match status" value="1"/>
</dbReference>
<dbReference type="PROSITE" id="PS51184">
    <property type="entry name" value="JMJC"/>
    <property type="match status" value="1"/>
</dbReference>
<name>A0AAF0BGG5_9PROT</name>
<proteinExistence type="predicted"/>
<dbReference type="AlphaFoldDB" id="A0AAF0BGG5"/>
<gene>
    <name evidence="2" type="ORF">PH603_13090</name>
</gene>
<dbReference type="PANTHER" id="PTHR12461">
    <property type="entry name" value="HYPOXIA-INDUCIBLE FACTOR 1 ALPHA INHIBITOR-RELATED"/>
    <property type="match status" value="1"/>
</dbReference>